<dbReference type="AlphaFoldDB" id="A0A2V1E0D3"/>
<accession>A0A2V1E0D3</accession>
<reference evidence="2 3" key="1">
    <citation type="journal article" date="2018" name="Sci. Rep.">
        <title>Comparative genomics provides insights into the lifestyle and reveals functional heterogeneity of dark septate endophytic fungi.</title>
        <authorList>
            <person name="Knapp D.G."/>
            <person name="Nemeth J.B."/>
            <person name="Barry K."/>
            <person name="Hainaut M."/>
            <person name="Henrissat B."/>
            <person name="Johnson J."/>
            <person name="Kuo A."/>
            <person name="Lim J.H.P."/>
            <person name="Lipzen A."/>
            <person name="Nolan M."/>
            <person name="Ohm R.A."/>
            <person name="Tamas L."/>
            <person name="Grigoriev I.V."/>
            <person name="Spatafora J.W."/>
            <person name="Nagy L.G."/>
            <person name="Kovacs G.M."/>
        </authorList>
    </citation>
    <scope>NUCLEOTIDE SEQUENCE [LARGE SCALE GENOMIC DNA]</scope>
    <source>
        <strain evidence="2 3">DSE2036</strain>
    </source>
</reference>
<dbReference type="STRING" id="97972.A0A2V1E0D3"/>
<name>A0A2V1E0D3_9PLEO</name>
<dbReference type="PANTHER" id="PTHR24148">
    <property type="entry name" value="ANKYRIN REPEAT DOMAIN-CONTAINING PROTEIN 39 HOMOLOG-RELATED"/>
    <property type="match status" value="1"/>
</dbReference>
<evidence type="ECO:0000313" key="2">
    <source>
        <dbReference type="EMBL" id="PVI04008.1"/>
    </source>
</evidence>
<keyword evidence="3" id="KW-1185">Reference proteome</keyword>
<feature type="domain" description="Heterokaryon incompatibility" evidence="1">
    <location>
        <begin position="59"/>
        <end position="206"/>
    </location>
</feature>
<dbReference type="PANTHER" id="PTHR24148:SF80">
    <property type="entry name" value="HETEROKARYON INCOMPATIBILITY DOMAIN-CONTAINING PROTEIN"/>
    <property type="match status" value="1"/>
</dbReference>
<proteinExistence type="predicted"/>
<dbReference type="OrthoDB" id="2157530at2759"/>
<evidence type="ECO:0000313" key="3">
    <source>
        <dbReference type="Proteomes" id="UP000244855"/>
    </source>
</evidence>
<organism evidence="2 3">
    <name type="scientific">Periconia macrospinosa</name>
    <dbReference type="NCBI Taxonomy" id="97972"/>
    <lineage>
        <taxon>Eukaryota</taxon>
        <taxon>Fungi</taxon>
        <taxon>Dikarya</taxon>
        <taxon>Ascomycota</taxon>
        <taxon>Pezizomycotina</taxon>
        <taxon>Dothideomycetes</taxon>
        <taxon>Pleosporomycetidae</taxon>
        <taxon>Pleosporales</taxon>
        <taxon>Massarineae</taxon>
        <taxon>Periconiaceae</taxon>
        <taxon>Periconia</taxon>
    </lineage>
</organism>
<dbReference type="InterPro" id="IPR010730">
    <property type="entry name" value="HET"/>
</dbReference>
<feature type="non-terminal residue" evidence="2">
    <location>
        <position position="360"/>
    </location>
</feature>
<dbReference type="Proteomes" id="UP000244855">
    <property type="component" value="Unassembled WGS sequence"/>
</dbReference>
<dbReference type="Pfam" id="PF06985">
    <property type="entry name" value="HET"/>
    <property type="match status" value="1"/>
</dbReference>
<sequence length="360" mass="41246">MAAPAFPLPYKYQPLSNQDSIRILILYPADDPTEPLRGQLEYTERAQILRSLSNFNTQYETVSYAWGDQKPTESILLEKDASELKITKNVDCMLRHLRKRSVKRSLWIDALCLNQDDKTEKSIQVPLMGKIYAQAKKTNIWLGNSDEETPRIWAFLRRLAALEKDQINEALLKSELQHIWGEEDGVSPTERFLCRPWFSRRWILQEVFLSQAAVVRCGNMKISWNWIASGLETLRTASERTLIRLGPSAQNTLNTAHVLRNNTGKILDLIWDFDTAKCADPRDKIFALCGLATNLTKESFNAGQETQTDPKLYPISTEKIAIEQMVDYNTGWEDVYRRFAQSCLQAGYGEEIGYHLSAFG</sequence>
<dbReference type="EMBL" id="KZ805325">
    <property type="protein sequence ID" value="PVI04008.1"/>
    <property type="molecule type" value="Genomic_DNA"/>
</dbReference>
<evidence type="ECO:0000259" key="1">
    <source>
        <dbReference type="Pfam" id="PF06985"/>
    </source>
</evidence>
<dbReference type="InterPro" id="IPR052895">
    <property type="entry name" value="HetReg/Transcr_Mod"/>
</dbReference>
<gene>
    <name evidence="2" type="ORF">DM02DRAFT_519543</name>
</gene>
<protein>
    <submittedName>
        <fullName evidence="2">HET-domain-containing protein</fullName>
    </submittedName>
</protein>